<accession>S9W8D1</accession>
<protein>
    <submittedName>
        <fullName evidence="2">Uncharacterized protein</fullName>
    </submittedName>
</protein>
<dbReference type="AlphaFoldDB" id="S9W8D1"/>
<evidence type="ECO:0000256" key="1">
    <source>
        <dbReference type="SAM" id="MobiDB-lite"/>
    </source>
</evidence>
<feature type="compositionally biased region" description="Basic and acidic residues" evidence="1">
    <location>
        <begin position="166"/>
        <end position="184"/>
    </location>
</feature>
<gene>
    <name evidence="2" type="ORF">STCU_01093</name>
</gene>
<organism evidence="2 3">
    <name type="scientific">Strigomonas culicis</name>
    <dbReference type="NCBI Taxonomy" id="28005"/>
    <lineage>
        <taxon>Eukaryota</taxon>
        <taxon>Discoba</taxon>
        <taxon>Euglenozoa</taxon>
        <taxon>Kinetoplastea</taxon>
        <taxon>Metakinetoplastina</taxon>
        <taxon>Trypanosomatida</taxon>
        <taxon>Trypanosomatidae</taxon>
        <taxon>Strigomonadinae</taxon>
        <taxon>Strigomonas</taxon>
    </lineage>
</organism>
<sequence length="184" mass="20883">MLQTILHLYLSYLTFLHPVIKGAKLCNEVEPDPRQVTNIMLALVFSVLMELADKVFLSSLIAARTLYTFVRIVLCLYFSHTKFLGALCIYERLFATLVESYMPMLDTLVVQHIEAMREWGLVKYATTIGVSFVRAGAEIVDIAQRLVVSSSDTKVQAARLRRRLSQTREDSESEAERPQRPGTP</sequence>
<keyword evidence="3" id="KW-1185">Reference proteome</keyword>
<feature type="region of interest" description="Disordered" evidence="1">
    <location>
        <begin position="161"/>
        <end position="184"/>
    </location>
</feature>
<comment type="caution">
    <text evidence="2">The sequence shown here is derived from an EMBL/GenBank/DDBJ whole genome shotgun (WGS) entry which is preliminary data.</text>
</comment>
<name>S9W8D1_9TRYP</name>
<proteinExistence type="predicted"/>
<reference evidence="2 3" key="1">
    <citation type="journal article" date="2013" name="PLoS ONE">
        <title>Predicting the Proteins of Angomonas deanei, Strigomonas culicis and Their Respective Endosymbionts Reveals New Aspects of the Trypanosomatidae Family.</title>
        <authorList>
            <person name="Motta M.C."/>
            <person name="Martins A.C."/>
            <person name="de Souza S.S."/>
            <person name="Catta-Preta C.M."/>
            <person name="Silva R."/>
            <person name="Klein C.C."/>
            <person name="de Almeida L.G."/>
            <person name="de Lima Cunha O."/>
            <person name="Ciapina L.P."/>
            <person name="Brocchi M."/>
            <person name="Colabardini A.C."/>
            <person name="de Araujo Lima B."/>
            <person name="Machado C.R."/>
            <person name="de Almeida Soares C.M."/>
            <person name="Probst C.M."/>
            <person name="de Menezes C.B."/>
            <person name="Thompson C.E."/>
            <person name="Bartholomeu D.C."/>
            <person name="Gradia D.F."/>
            <person name="Pavoni D.P."/>
            <person name="Grisard E.C."/>
            <person name="Fantinatti-Garboggini F."/>
            <person name="Marchini F.K."/>
            <person name="Rodrigues-Luiz G.F."/>
            <person name="Wagner G."/>
            <person name="Goldman G.H."/>
            <person name="Fietto J.L."/>
            <person name="Elias M.C."/>
            <person name="Goldman M.H."/>
            <person name="Sagot M.F."/>
            <person name="Pereira M."/>
            <person name="Stoco P.H."/>
            <person name="de Mendonca-Neto R.P."/>
            <person name="Teixeira S.M."/>
            <person name="Maciel T.E."/>
            <person name="de Oliveira Mendes T.A."/>
            <person name="Urmenyi T.P."/>
            <person name="de Souza W."/>
            <person name="Schenkman S."/>
            <person name="de Vasconcelos A.T."/>
        </authorList>
    </citation>
    <scope>NUCLEOTIDE SEQUENCE [LARGE SCALE GENOMIC DNA]</scope>
</reference>
<dbReference type="Proteomes" id="UP000015354">
    <property type="component" value="Unassembled WGS sequence"/>
</dbReference>
<dbReference type="EMBL" id="ATMH01001093">
    <property type="protein sequence ID" value="EPY35581.1"/>
    <property type="molecule type" value="Genomic_DNA"/>
</dbReference>
<evidence type="ECO:0000313" key="3">
    <source>
        <dbReference type="Proteomes" id="UP000015354"/>
    </source>
</evidence>
<evidence type="ECO:0000313" key="2">
    <source>
        <dbReference type="EMBL" id="EPY35581.1"/>
    </source>
</evidence>
<dbReference type="OrthoDB" id="271464at2759"/>